<evidence type="ECO:0000313" key="1">
    <source>
        <dbReference type="Proteomes" id="UP000189705"/>
    </source>
</evidence>
<dbReference type="SUPFAM" id="SSF48239">
    <property type="entry name" value="Terpenoid cyclases/Protein prenyltransferases"/>
    <property type="match status" value="1"/>
</dbReference>
<gene>
    <name evidence="2" type="primary">LOC102380972</name>
</gene>
<accession>A0A3Q0FVT7</accession>
<dbReference type="GeneID" id="102380972"/>
<reference evidence="2" key="1">
    <citation type="submission" date="2025-08" db="UniProtKB">
        <authorList>
            <consortium name="RefSeq"/>
        </authorList>
    </citation>
    <scope>IDENTIFICATION</scope>
</reference>
<protein>
    <submittedName>
        <fullName evidence="2">von Willebrand factor A domain-containing protein 5A-like</fullName>
    </submittedName>
</protein>
<dbReference type="KEGG" id="asn:102380972"/>
<feature type="non-terminal residue" evidence="2">
    <location>
        <position position="160"/>
    </location>
</feature>
<keyword evidence="1" id="KW-1185">Reference proteome</keyword>
<sequence>MMAAGSPRVRRYGAAPTMPWLKSCRPQQKKTKMLQSKADYLPEPIPQAIEASPLIKLVSLQNANGSWGLDSALASALGVSETDVKGKMPSEGVEPGVWATVLAVVWLHSRSAAQREEWELLEIKAVGWLRSRAGSISQLDKCLEAANALLGCSVAGPGLG</sequence>
<proteinExistence type="predicted"/>
<dbReference type="PANTHER" id="PTHR45737">
    <property type="entry name" value="VON WILLEBRAND FACTOR A DOMAIN-CONTAINING PROTEIN 5A"/>
    <property type="match status" value="1"/>
</dbReference>
<dbReference type="AlphaFoldDB" id="A0A3Q0FVT7"/>
<dbReference type="InterPro" id="IPR008930">
    <property type="entry name" value="Terpenoid_cyclase/PrenylTrfase"/>
</dbReference>
<dbReference type="InParanoid" id="A0A3Q0FVT7"/>
<organism evidence="1 2">
    <name type="scientific">Alligator sinensis</name>
    <name type="common">Chinese alligator</name>
    <dbReference type="NCBI Taxonomy" id="38654"/>
    <lineage>
        <taxon>Eukaryota</taxon>
        <taxon>Metazoa</taxon>
        <taxon>Chordata</taxon>
        <taxon>Craniata</taxon>
        <taxon>Vertebrata</taxon>
        <taxon>Euteleostomi</taxon>
        <taxon>Archelosauria</taxon>
        <taxon>Archosauria</taxon>
        <taxon>Crocodylia</taxon>
        <taxon>Alligatoridae</taxon>
        <taxon>Alligatorinae</taxon>
        <taxon>Alligator</taxon>
    </lineage>
</organism>
<dbReference type="Proteomes" id="UP000189705">
    <property type="component" value="Unplaced"/>
</dbReference>
<evidence type="ECO:0000313" key="2">
    <source>
        <dbReference type="RefSeq" id="XP_025051706.1"/>
    </source>
</evidence>
<dbReference type="PANTHER" id="PTHR45737:SF6">
    <property type="entry name" value="VON WILLEBRAND FACTOR A DOMAIN-CONTAINING PROTEIN 5A"/>
    <property type="match status" value="1"/>
</dbReference>
<dbReference type="RefSeq" id="XP_025051706.1">
    <property type="nucleotide sequence ID" value="XM_025195921.1"/>
</dbReference>
<name>A0A3Q0FVT7_ALLSI</name>